<dbReference type="EMBL" id="CP104003">
    <property type="protein sequence ID" value="UWM53200.1"/>
    <property type="molecule type" value="Genomic_DNA"/>
</dbReference>
<dbReference type="InterPro" id="IPR005225">
    <property type="entry name" value="Small_GTP-bd"/>
</dbReference>
<dbReference type="InterPro" id="IPR014721">
    <property type="entry name" value="Ribsml_uS5_D2-typ_fold_subgr"/>
</dbReference>
<dbReference type="RefSeq" id="WP_260592195.1">
    <property type="nucleotide sequence ID" value="NZ_CP104003.1"/>
</dbReference>
<comment type="similarity">
    <text evidence="2 10">Belongs to the TRAFAC class translation factor GTPase superfamily. Classic translation factor GTPase family. EF-G/EF-2 subfamily.</text>
</comment>
<dbReference type="HAMAP" id="MF_00054_A">
    <property type="entry name" value="EF_G_EF_2_A"/>
    <property type="match status" value="1"/>
</dbReference>
<dbReference type="AlphaFoldDB" id="A0A9E7R219"/>
<dbReference type="Gene3D" id="2.40.30.10">
    <property type="entry name" value="Translation factors"/>
    <property type="match status" value="1"/>
</dbReference>
<comment type="function">
    <text evidence="9 10">Catalyzes the GTP-dependent ribosomal translocation step during translation elongation. During this step, the ribosome changes from the pre-translocational (PRE) to the post-translocational (POST) state as the newly formed A-site-bound peptidyl-tRNA and P-site-bound deacylated tRNA move to the P and E sites, respectively. Catalyzes the coordinated movement of the two tRNA molecules, the mRNA and conformational changes in the ribosome.</text>
</comment>
<evidence type="ECO:0000256" key="4">
    <source>
        <dbReference type="ARBA" id="ARBA00022490"/>
    </source>
</evidence>
<evidence type="ECO:0000256" key="8">
    <source>
        <dbReference type="ARBA" id="ARBA00023134"/>
    </source>
</evidence>
<dbReference type="InterPro" id="IPR035647">
    <property type="entry name" value="EFG_III/V"/>
</dbReference>
<dbReference type="SUPFAM" id="SSF54980">
    <property type="entry name" value="EF-G C-terminal domain-like"/>
    <property type="match status" value="2"/>
</dbReference>
<dbReference type="Proteomes" id="UP001057580">
    <property type="component" value="Chromosome"/>
</dbReference>
<reference evidence="12" key="1">
    <citation type="submission" date="2022-09" db="EMBL/GenBank/DDBJ databases">
        <title>Diverse halophilic archaea isolated from saline environments.</title>
        <authorList>
            <person name="Cui H.-L."/>
        </authorList>
    </citation>
    <scope>NUCLEOTIDE SEQUENCE</scope>
    <source>
        <strain evidence="12">ZS-35-S2</strain>
    </source>
</reference>
<dbReference type="InterPro" id="IPR041095">
    <property type="entry name" value="EFG_II"/>
</dbReference>
<dbReference type="GO" id="GO:0005829">
    <property type="term" value="C:cytosol"/>
    <property type="evidence" value="ECO:0007669"/>
    <property type="project" value="TreeGrafter"/>
</dbReference>
<dbReference type="PANTHER" id="PTHR42908:SF3">
    <property type="entry name" value="ELONGATION FACTOR-LIKE GTPASE 1"/>
    <property type="match status" value="1"/>
</dbReference>
<dbReference type="Gene3D" id="3.30.70.240">
    <property type="match status" value="1"/>
</dbReference>
<dbReference type="KEGG" id="ssai:N0B31_13740"/>
<keyword evidence="7 10" id="KW-0648">Protein biosynthesis</keyword>
<feature type="modified residue" description="Diphthamide" evidence="10">
    <location>
        <position position="595"/>
    </location>
</feature>
<dbReference type="Pfam" id="PF03764">
    <property type="entry name" value="EFG_IV"/>
    <property type="match status" value="1"/>
</dbReference>
<dbReference type="Gene3D" id="3.40.50.300">
    <property type="entry name" value="P-loop containing nucleotide triphosphate hydrolases"/>
    <property type="match status" value="1"/>
</dbReference>
<keyword evidence="5 10" id="KW-0547">Nucleotide-binding</keyword>
<dbReference type="FunFam" id="3.30.70.240:FF:000010">
    <property type="entry name" value="Elongation factor 2"/>
    <property type="match status" value="1"/>
</dbReference>
<dbReference type="Gene3D" id="3.30.230.10">
    <property type="match status" value="1"/>
</dbReference>
<evidence type="ECO:0000313" key="12">
    <source>
        <dbReference type="EMBL" id="UWM53200.1"/>
    </source>
</evidence>
<dbReference type="SMART" id="SM00889">
    <property type="entry name" value="EFG_IV"/>
    <property type="match status" value="1"/>
</dbReference>
<dbReference type="FunFam" id="2.40.30.10:FF:000110">
    <property type="entry name" value="Elongation factor 2"/>
    <property type="match status" value="1"/>
</dbReference>
<dbReference type="SUPFAM" id="SSF50447">
    <property type="entry name" value="Translation proteins"/>
    <property type="match status" value="1"/>
</dbReference>
<evidence type="ECO:0000256" key="1">
    <source>
        <dbReference type="ARBA" id="ARBA00004496"/>
    </source>
</evidence>
<evidence type="ECO:0000259" key="11">
    <source>
        <dbReference type="PROSITE" id="PS51722"/>
    </source>
</evidence>
<keyword evidence="6 10" id="KW-0251">Elongation factor</keyword>
<dbReference type="Pfam" id="PF14492">
    <property type="entry name" value="EFG_III"/>
    <property type="match status" value="1"/>
</dbReference>
<dbReference type="InterPro" id="IPR004543">
    <property type="entry name" value="Transl_elong_EFG/EF2_arc"/>
</dbReference>
<dbReference type="GO" id="GO:0005525">
    <property type="term" value="F:GTP binding"/>
    <property type="evidence" value="ECO:0007669"/>
    <property type="project" value="UniProtKB-UniRule"/>
</dbReference>
<evidence type="ECO:0000256" key="6">
    <source>
        <dbReference type="ARBA" id="ARBA00022768"/>
    </source>
</evidence>
<feature type="domain" description="Tr-type G" evidence="11">
    <location>
        <begin position="19"/>
        <end position="259"/>
    </location>
</feature>
<dbReference type="InterPro" id="IPR009000">
    <property type="entry name" value="Transl_B-barrel_sf"/>
</dbReference>
<dbReference type="InterPro" id="IPR031157">
    <property type="entry name" value="G_TR_CS"/>
</dbReference>
<dbReference type="FunFam" id="3.30.70.870:FF:000002">
    <property type="entry name" value="Translation elongation factor 2"/>
    <property type="match status" value="1"/>
</dbReference>
<dbReference type="GO" id="GO:1990904">
    <property type="term" value="C:ribonucleoprotein complex"/>
    <property type="evidence" value="ECO:0007669"/>
    <property type="project" value="TreeGrafter"/>
</dbReference>
<keyword evidence="8 10" id="KW-0342">GTP-binding</keyword>
<dbReference type="NCBIfam" id="TIGR00490">
    <property type="entry name" value="aEF-2"/>
    <property type="match status" value="1"/>
</dbReference>
<sequence>MGRRKKIVQECEKLMDKPEQIRNIAIAAHVDHGKTTLTDNLLAGAGMIADEGEATRLMMDTEEDEQERGITIDAANVSMTHEHEETNHLINLIDTPGHVDFGGDVTRAMRAVDGALVVVDAVEGAMPQTETVVRQSLREGVKPALFINKVDRLISELQEGPQEMQERLQKVIADVNDLIRGMTEDMDVDWTVSVEDGTVAFGSALYKWGVSAPSMVETGIGFPEIIEMERNDQRLELHQQTPLSDVVLDMVAEHFPNPVEAQPRRIPAVWRGDPDSDLALQMRDVDDDGEVVFMVTDISMDPHAGEIATGRLFSGTIKKGQELYVSGTAGKNRVQSVGIFMGGEREELDRGVPAGNIAAVTGLRDAIAGSTVSSVEMTPFESIEHISEPVITKSVEAKSMDDLPKLIETLRQVSKEDPTIRIEINEDTGEHLISGQGELHLEVITQRIERNQGIPVTTGEPIVVYREAPTAQSREVEGISPNRHNRFYMSVEPLDQEIVDLIKLGDASMDMPELERREALMEAGMDKDTAQNVEHMFGTNILIDDTKGIQHLNETMELVIEGLEEALEDGPLAGEPVQGALLRLHDARLHEDAIHRGPAQVIPATRNAVHRALMDAEVRLLEPIQNVRIDVPNEYMGSASGEIQGRRGRVDDMYQEGDLMVVEGIAPVSEMIGFSSDIRSATEGRASWNTENSGFRVLADNLQPEVIAEIRERKGMKAELPQAVDYF</sequence>
<evidence type="ECO:0000256" key="5">
    <source>
        <dbReference type="ARBA" id="ARBA00022741"/>
    </source>
</evidence>
<protein>
    <recommendedName>
        <fullName evidence="3 10">Elongation factor 2</fullName>
        <shortName evidence="10">EF-2</shortName>
    </recommendedName>
</protein>
<dbReference type="Pfam" id="PF00679">
    <property type="entry name" value="EFG_C"/>
    <property type="match status" value="1"/>
</dbReference>
<dbReference type="InterPro" id="IPR020568">
    <property type="entry name" value="Ribosomal_Su5_D2-typ_SF"/>
</dbReference>
<dbReference type="CDD" id="cd16268">
    <property type="entry name" value="EF2_II"/>
    <property type="match status" value="1"/>
</dbReference>
<dbReference type="Pfam" id="PF03144">
    <property type="entry name" value="GTP_EFTU_D2"/>
    <property type="match status" value="1"/>
</dbReference>
<dbReference type="NCBIfam" id="TIGR00231">
    <property type="entry name" value="small_GTP"/>
    <property type="match status" value="1"/>
</dbReference>
<dbReference type="Pfam" id="PF00009">
    <property type="entry name" value="GTP_EFTU"/>
    <property type="match status" value="1"/>
</dbReference>
<dbReference type="PRINTS" id="PR00315">
    <property type="entry name" value="ELONGATNFCT"/>
</dbReference>
<dbReference type="SUPFAM" id="SSF54211">
    <property type="entry name" value="Ribosomal protein S5 domain 2-like"/>
    <property type="match status" value="1"/>
</dbReference>
<keyword evidence="13" id="KW-1185">Reference proteome</keyword>
<dbReference type="InterPro" id="IPR004161">
    <property type="entry name" value="EFTu-like_2"/>
</dbReference>
<evidence type="ECO:0000256" key="3">
    <source>
        <dbReference type="ARBA" id="ARBA00017891"/>
    </source>
</evidence>
<dbReference type="InterPro" id="IPR000795">
    <property type="entry name" value="T_Tr_GTP-bd_dom"/>
</dbReference>
<keyword evidence="4 10" id="KW-0963">Cytoplasm</keyword>
<dbReference type="GO" id="GO:0003746">
    <property type="term" value="F:translation elongation factor activity"/>
    <property type="evidence" value="ECO:0007669"/>
    <property type="project" value="UniProtKB-UniRule"/>
</dbReference>
<evidence type="ECO:0000256" key="7">
    <source>
        <dbReference type="ARBA" id="ARBA00022917"/>
    </source>
</evidence>
<evidence type="ECO:0000256" key="10">
    <source>
        <dbReference type="HAMAP-Rule" id="MF_00054"/>
    </source>
</evidence>
<comment type="subcellular location">
    <subcellularLocation>
        <location evidence="1 10">Cytoplasm</location>
    </subcellularLocation>
</comment>
<dbReference type="PROSITE" id="PS00301">
    <property type="entry name" value="G_TR_1"/>
    <property type="match status" value="1"/>
</dbReference>
<dbReference type="GeneID" id="74943504"/>
<organism evidence="12 13">
    <name type="scientific">Salinirubellus salinus</name>
    <dbReference type="NCBI Taxonomy" id="1364945"/>
    <lineage>
        <taxon>Archaea</taxon>
        <taxon>Methanobacteriati</taxon>
        <taxon>Methanobacteriota</taxon>
        <taxon>Stenosarchaea group</taxon>
        <taxon>Halobacteria</taxon>
        <taxon>Halobacteriales</taxon>
        <taxon>Natronomonadaceae</taxon>
        <taxon>Salinirubellus</taxon>
    </lineage>
</organism>
<dbReference type="SUPFAM" id="SSF52540">
    <property type="entry name" value="P-loop containing nucleoside triphosphate hydrolases"/>
    <property type="match status" value="1"/>
</dbReference>
<accession>A0A9E7R219</accession>
<dbReference type="PANTHER" id="PTHR42908">
    <property type="entry name" value="TRANSLATION ELONGATION FACTOR-RELATED"/>
    <property type="match status" value="1"/>
</dbReference>
<feature type="binding site" evidence="10">
    <location>
        <begin position="148"/>
        <end position="151"/>
    </location>
    <ligand>
        <name>GTP</name>
        <dbReference type="ChEBI" id="CHEBI:37565"/>
    </ligand>
</feature>
<evidence type="ECO:0000256" key="2">
    <source>
        <dbReference type="ARBA" id="ARBA00005870"/>
    </source>
</evidence>
<name>A0A9E7R219_9EURY</name>
<evidence type="ECO:0000256" key="9">
    <source>
        <dbReference type="ARBA" id="ARBA00024731"/>
    </source>
</evidence>
<dbReference type="InterPro" id="IPR027417">
    <property type="entry name" value="P-loop_NTPase"/>
</dbReference>
<dbReference type="CDD" id="cd01514">
    <property type="entry name" value="Elongation_Factor_C"/>
    <property type="match status" value="1"/>
</dbReference>
<dbReference type="InterPro" id="IPR000640">
    <property type="entry name" value="EFG_V-like"/>
</dbReference>
<dbReference type="GO" id="GO:0003924">
    <property type="term" value="F:GTPase activity"/>
    <property type="evidence" value="ECO:0007669"/>
    <property type="project" value="InterPro"/>
</dbReference>
<proteinExistence type="inferred from homology"/>
<dbReference type="SMART" id="SM00838">
    <property type="entry name" value="EFG_C"/>
    <property type="match status" value="1"/>
</dbReference>
<dbReference type="InterPro" id="IPR005517">
    <property type="entry name" value="Transl_elong_EFG/EF2_IV"/>
</dbReference>
<dbReference type="PROSITE" id="PS51722">
    <property type="entry name" value="G_TR_2"/>
    <property type="match status" value="1"/>
</dbReference>
<feature type="binding site" evidence="10">
    <location>
        <begin position="94"/>
        <end position="98"/>
    </location>
    <ligand>
        <name>GTP</name>
        <dbReference type="ChEBI" id="CHEBI:37565"/>
    </ligand>
</feature>
<dbReference type="Gene3D" id="3.30.70.870">
    <property type="entry name" value="Elongation Factor G (Translational Gtpase), domain 3"/>
    <property type="match status" value="1"/>
</dbReference>
<dbReference type="FunFam" id="3.40.50.300:FF:000684">
    <property type="entry name" value="Elongation factor 2"/>
    <property type="match status" value="1"/>
</dbReference>
<feature type="binding site" evidence="10">
    <location>
        <begin position="28"/>
        <end position="35"/>
    </location>
    <ligand>
        <name>GTP</name>
        <dbReference type="ChEBI" id="CHEBI:37565"/>
    </ligand>
</feature>
<dbReference type="CDD" id="cd01681">
    <property type="entry name" value="aeEF2_snRNP_like_IV"/>
    <property type="match status" value="1"/>
</dbReference>
<dbReference type="CDD" id="cd16261">
    <property type="entry name" value="EF2_snRNP_III"/>
    <property type="match status" value="1"/>
</dbReference>
<evidence type="ECO:0000313" key="13">
    <source>
        <dbReference type="Proteomes" id="UP001057580"/>
    </source>
</evidence>
<gene>
    <name evidence="10" type="primary">fusA</name>
    <name evidence="12" type="ORF">N0B31_13740</name>
</gene>